<protein>
    <recommendedName>
        <fullName evidence="1">glycerophosphodiester phosphodiesterase</fullName>
        <ecNumber evidence="1">3.1.4.46</ecNumber>
    </recommendedName>
</protein>
<keyword evidence="3" id="KW-0378">Hydrolase</keyword>
<feature type="compositionally biased region" description="Low complexity" evidence="5">
    <location>
        <begin position="431"/>
        <end position="448"/>
    </location>
</feature>
<dbReference type="GO" id="GO:0046475">
    <property type="term" value="P:glycerophospholipid catabolic process"/>
    <property type="evidence" value="ECO:0007669"/>
    <property type="project" value="TreeGrafter"/>
</dbReference>
<dbReference type="SUPFAM" id="SSF51695">
    <property type="entry name" value="PLC-like phosphodiesterases"/>
    <property type="match status" value="1"/>
</dbReference>
<comment type="caution">
    <text evidence="7">The sequence shown here is derived from an EMBL/GenBank/DDBJ whole genome shotgun (WGS) entry which is preliminary data.</text>
</comment>
<reference evidence="7" key="2">
    <citation type="submission" date="2020-11" db="EMBL/GenBank/DDBJ databases">
        <authorList>
            <person name="Cecchin M."/>
            <person name="Marcolungo L."/>
            <person name="Rossato M."/>
            <person name="Girolomoni L."/>
            <person name="Cosentino E."/>
            <person name="Cuine S."/>
            <person name="Li-Beisson Y."/>
            <person name="Delledonne M."/>
            <person name="Ballottari M."/>
        </authorList>
    </citation>
    <scope>NUCLEOTIDE SEQUENCE</scope>
    <source>
        <strain evidence="7">211/11P</strain>
        <tissue evidence="7">Whole cell</tissue>
    </source>
</reference>
<dbReference type="InterPro" id="IPR030395">
    <property type="entry name" value="GP_PDE_dom"/>
</dbReference>
<dbReference type="EMBL" id="SIDB01000007">
    <property type="protein sequence ID" value="KAI3430852.1"/>
    <property type="molecule type" value="Genomic_DNA"/>
</dbReference>
<accession>A0A9D4TP51</accession>
<name>A0A9D4TP51_CHLVU</name>
<dbReference type="Pfam" id="PF03009">
    <property type="entry name" value="GDPD"/>
    <property type="match status" value="1"/>
</dbReference>
<evidence type="ECO:0000256" key="4">
    <source>
        <dbReference type="ARBA" id="ARBA00047512"/>
    </source>
</evidence>
<dbReference type="AlphaFoldDB" id="A0A9D4TP51"/>
<reference evidence="7" key="1">
    <citation type="journal article" date="2019" name="Plant J.">
        <title>Chlorella vulgaris genome assembly and annotation reveals the molecular basis for metabolic acclimation to high light conditions.</title>
        <authorList>
            <person name="Cecchin M."/>
            <person name="Marcolungo L."/>
            <person name="Rossato M."/>
            <person name="Girolomoni L."/>
            <person name="Cosentino E."/>
            <person name="Cuine S."/>
            <person name="Li-Beisson Y."/>
            <person name="Delledonne M."/>
            <person name="Ballottari M."/>
        </authorList>
    </citation>
    <scope>NUCLEOTIDE SEQUENCE</scope>
    <source>
        <strain evidence="7">211/11P</strain>
    </source>
</reference>
<feature type="compositionally biased region" description="Basic and acidic residues" evidence="5">
    <location>
        <begin position="383"/>
        <end position="394"/>
    </location>
</feature>
<sequence>MAAAASEPLSFRLQVRTASEVTRLSVCGNCQGWQLSTAVELKYTEELGNVDGSTMWCSEPLTIAANKLPLRLRFVANGHRSSPNTRPLIWDSSSRVFHRIPPGGLIKCEFEPTPDSSDTGWVTADGVGAYQLRVGQPPGSTEALITLEPQLGHKPEEVDVVLWEAKAHDPAVPQGKVLARVGVGDAPAADAGGAFVGPCTYLLNSQSVEELAFRVDVNSRRTGSLLARCFISPDTLQTLEGNITAALLTPQLQHAGTFRASFLVVASLQHPANNLGNLQRARWVPGGSTLDIGHRGSGASKVQGHAVRENTLLSFNKAAVNHAEYIEFDVHVTADGEVVVFHDFLVPIRLGTEVVRLPIPSLTAAQLRSTDFTQWMVSPNEDAPNKDALDEEKARRRTTLQRNLSSAEDMFRSIFKPQFAGPPPMSPTRTSSSSSGGSNSSSDTVETAAPAAVGDTAAGVAAARWFLTDRIASLRETFRRTPKWLGFNIELKYPTALEVASMRSIWWSRNHFVDAVLKVVLEEGAGRRVIFSTFDPDCATLLSLKQPRFPVLFLTCGGTKTFTDPRMNSVEAALQFALASRLQGVVAEVTSVLARLHDVVQEFHCHGLYLYTYGDANNNYASYMAQREAGIDAIILDDTEKMARRTGKRASTLRALFSKNMRSPASTQDMERLSHSGGSTLQVDLERISSGLNMVCISPIGSPAAPMIPLAPPPPSIRAAMGAYSPSPAGHGELPPFFLNGAGPSNNSVAVSAGSSMGGLSSCFANGGFGSTDFSGAVPNGISNGADSAAAPRT</sequence>
<dbReference type="PANTHER" id="PTHR22958">
    <property type="entry name" value="GLYCEROPHOSPHORYL DIESTER PHOSPHODIESTERASE"/>
    <property type="match status" value="1"/>
</dbReference>
<evidence type="ECO:0000313" key="8">
    <source>
        <dbReference type="Proteomes" id="UP001055712"/>
    </source>
</evidence>
<evidence type="ECO:0000256" key="2">
    <source>
        <dbReference type="ARBA" id="ARBA00022798"/>
    </source>
</evidence>
<dbReference type="InterPro" id="IPR051578">
    <property type="entry name" value="GDPD"/>
</dbReference>
<keyword evidence="2" id="KW-0319">Glycerol metabolism</keyword>
<dbReference type="CDD" id="cd08572">
    <property type="entry name" value="GDPD_GDE5_like"/>
    <property type="match status" value="1"/>
</dbReference>
<dbReference type="GO" id="GO:0006071">
    <property type="term" value="P:glycerol metabolic process"/>
    <property type="evidence" value="ECO:0007669"/>
    <property type="project" value="UniProtKB-KW"/>
</dbReference>
<feature type="region of interest" description="Disordered" evidence="5">
    <location>
        <begin position="375"/>
        <end position="402"/>
    </location>
</feature>
<dbReference type="EC" id="3.1.4.46" evidence="1"/>
<feature type="region of interest" description="Disordered" evidence="5">
    <location>
        <begin position="417"/>
        <end position="448"/>
    </location>
</feature>
<evidence type="ECO:0000313" key="7">
    <source>
        <dbReference type="EMBL" id="KAI3430852.1"/>
    </source>
</evidence>
<dbReference type="Gene3D" id="3.20.20.190">
    <property type="entry name" value="Phosphatidylinositol (PI) phosphodiesterase"/>
    <property type="match status" value="2"/>
</dbReference>
<evidence type="ECO:0000256" key="5">
    <source>
        <dbReference type="SAM" id="MobiDB-lite"/>
    </source>
</evidence>
<comment type="catalytic activity">
    <reaction evidence="4">
        <text>a sn-glycero-3-phosphodiester + H2O = an alcohol + sn-glycerol 3-phosphate + H(+)</text>
        <dbReference type="Rhea" id="RHEA:12969"/>
        <dbReference type="ChEBI" id="CHEBI:15377"/>
        <dbReference type="ChEBI" id="CHEBI:15378"/>
        <dbReference type="ChEBI" id="CHEBI:30879"/>
        <dbReference type="ChEBI" id="CHEBI:57597"/>
        <dbReference type="ChEBI" id="CHEBI:83408"/>
        <dbReference type="EC" id="3.1.4.46"/>
    </reaction>
</comment>
<evidence type="ECO:0000256" key="3">
    <source>
        <dbReference type="ARBA" id="ARBA00022801"/>
    </source>
</evidence>
<dbReference type="InterPro" id="IPR017946">
    <property type="entry name" value="PLC-like_Pdiesterase_TIM-brl"/>
</dbReference>
<organism evidence="7 8">
    <name type="scientific">Chlorella vulgaris</name>
    <name type="common">Green alga</name>
    <dbReference type="NCBI Taxonomy" id="3077"/>
    <lineage>
        <taxon>Eukaryota</taxon>
        <taxon>Viridiplantae</taxon>
        <taxon>Chlorophyta</taxon>
        <taxon>core chlorophytes</taxon>
        <taxon>Trebouxiophyceae</taxon>
        <taxon>Chlorellales</taxon>
        <taxon>Chlorellaceae</taxon>
        <taxon>Chlorella clade</taxon>
        <taxon>Chlorella</taxon>
    </lineage>
</organism>
<keyword evidence="8" id="KW-1185">Reference proteome</keyword>
<dbReference type="Proteomes" id="UP001055712">
    <property type="component" value="Unassembled WGS sequence"/>
</dbReference>
<dbReference type="PROSITE" id="PS51704">
    <property type="entry name" value="GP_PDE"/>
    <property type="match status" value="1"/>
</dbReference>
<dbReference type="OrthoDB" id="1058301at2759"/>
<feature type="domain" description="GP-PDE" evidence="6">
    <location>
        <begin position="289"/>
        <end position="646"/>
    </location>
</feature>
<evidence type="ECO:0000259" key="6">
    <source>
        <dbReference type="PROSITE" id="PS51704"/>
    </source>
</evidence>
<dbReference type="GO" id="GO:0008889">
    <property type="term" value="F:glycerophosphodiester phosphodiesterase activity"/>
    <property type="evidence" value="ECO:0007669"/>
    <property type="project" value="UniProtKB-EC"/>
</dbReference>
<gene>
    <name evidence="7" type="ORF">D9Q98_009262</name>
</gene>
<dbReference type="PANTHER" id="PTHR22958:SF1">
    <property type="entry name" value="GLYCEROPHOSPHOCHOLINE PHOSPHODIESTERASE GPCPD1"/>
    <property type="match status" value="1"/>
</dbReference>
<proteinExistence type="predicted"/>
<evidence type="ECO:0000256" key="1">
    <source>
        <dbReference type="ARBA" id="ARBA00012247"/>
    </source>
</evidence>